<dbReference type="AlphaFoldDB" id="X1UXW9"/>
<evidence type="ECO:0000259" key="1">
    <source>
        <dbReference type="Pfam" id="PF04101"/>
    </source>
</evidence>
<dbReference type="Pfam" id="PF04101">
    <property type="entry name" value="Glyco_tran_28_C"/>
    <property type="match status" value="1"/>
</dbReference>
<accession>X1UXW9</accession>
<organism evidence="2">
    <name type="scientific">marine sediment metagenome</name>
    <dbReference type="NCBI Taxonomy" id="412755"/>
    <lineage>
        <taxon>unclassified sequences</taxon>
        <taxon>metagenomes</taxon>
        <taxon>ecological metagenomes</taxon>
    </lineage>
</organism>
<gene>
    <name evidence="2" type="ORF">S12H4_27409</name>
</gene>
<dbReference type="Gene3D" id="3.40.50.2000">
    <property type="entry name" value="Glycogen Phosphorylase B"/>
    <property type="match status" value="1"/>
</dbReference>
<evidence type="ECO:0000313" key="2">
    <source>
        <dbReference type="EMBL" id="GAI97209.1"/>
    </source>
</evidence>
<reference evidence="2" key="1">
    <citation type="journal article" date="2014" name="Front. Microbiol.">
        <title>High frequency of phylogenetically diverse reductive dehalogenase-homologous genes in deep subseafloor sedimentary metagenomes.</title>
        <authorList>
            <person name="Kawai M."/>
            <person name="Futagami T."/>
            <person name="Toyoda A."/>
            <person name="Takaki Y."/>
            <person name="Nishi S."/>
            <person name="Hori S."/>
            <person name="Arai W."/>
            <person name="Tsubouchi T."/>
            <person name="Morono Y."/>
            <person name="Uchiyama I."/>
            <person name="Ito T."/>
            <person name="Fujiyama A."/>
            <person name="Inagaki F."/>
            <person name="Takami H."/>
        </authorList>
    </citation>
    <scope>NUCLEOTIDE SEQUENCE</scope>
    <source>
        <strain evidence="2">Expedition CK06-06</strain>
    </source>
</reference>
<feature type="non-terminal residue" evidence="2">
    <location>
        <position position="1"/>
    </location>
</feature>
<protein>
    <recommendedName>
        <fullName evidence="1">Glycosyl transferase family 28 C-terminal domain-containing protein</fullName>
    </recommendedName>
</protein>
<dbReference type="EMBL" id="BARW01015645">
    <property type="protein sequence ID" value="GAI97209.1"/>
    <property type="molecule type" value="Genomic_DNA"/>
</dbReference>
<name>X1UXW9_9ZZZZ</name>
<proteinExistence type="predicted"/>
<comment type="caution">
    <text evidence="2">The sequence shown here is derived from an EMBL/GenBank/DDBJ whole genome shotgun (WGS) entry which is preliminary data.</text>
</comment>
<dbReference type="SUPFAM" id="SSF53756">
    <property type="entry name" value="UDP-Glycosyltransferase/glycogen phosphorylase"/>
    <property type="match status" value="1"/>
</dbReference>
<dbReference type="InterPro" id="IPR007235">
    <property type="entry name" value="Glyco_trans_28_C"/>
</dbReference>
<sequence length="211" mass="24017">KRFSGVIVPDYRENSLSGDLSHNLKKIDENRLHYVGALSDFKKRKMKKDIDYLISISGPEPQRSILEGKLAPQVQDLDGNIVMTLGKVEKHSKIKKKNITTYSFLTKEKREELLNRAKIVISRSGYSTIMDLGVINTKALLIPTPGQIEQEYLSEYHNKMGTFYSVNQSKINFKKDIEIAKKTTGIKRNCDVNKTVENFMDVVNSNIKCSS</sequence>
<dbReference type="GO" id="GO:0016758">
    <property type="term" value="F:hexosyltransferase activity"/>
    <property type="evidence" value="ECO:0007669"/>
    <property type="project" value="InterPro"/>
</dbReference>
<feature type="domain" description="Glycosyl transferase family 28 C-terminal" evidence="1">
    <location>
        <begin position="93"/>
        <end position="152"/>
    </location>
</feature>